<feature type="region of interest" description="Disordered" evidence="1">
    <location>
        <begin position="1"/>
        <end position="24"/>
    </location>
</feature>
<reference evidence="2" key="1">
    <citation type="submission" date="2025-08" db="UniProtKB">
        <authorList>
            <consortium name="Ensembl"/>
        </authorList>
    </citation>
    <scope>IDENTIFICATION</scope>
</reference>
<dbReference type="AlphaFoldDB" id="A0A663M1I2"/>
<accession>A0A663M1I2</accession>
<name>A0A663M1I2_ATHCN</name>
<sequence length="68" mass="7723">MCDQRGEGNDGVGEGRKGSFETGRRHYVEKPQKGIYPQHFCGWLAISQIQPLCFIGITSYTQFGREKK</sequence>
<dbReference type="Proteomes" id="UP000472269">
    <property type="component" value="Unplaced"/>
</dbReference>
<keyword evidence="3" id="KW-1185">Reference proteome</keyword>
<proteinExistence type="predicted"/>
<protein>
    <submittedName>
        <fullName evidence="2">Uncharacterized protein</fullName>
    </submittedName>
</protein>
<organism evidence="2 3">
    <name type="scientific">Athene cunicularia</name>
    <name type="common">Burrowing owl</name>
    <name type="synonym">Speotyto cunicularia</name>
    <dbReference type="NCBI Taxonomy" id="194338"/>
    <lineage>
        <taxon>Eukaryota</taxon>
        <taxon>Metazoa</taxon>
        <taxon>Chordata</taxon>
        <taxon>Craniata</taxon>
        <taxon>Vertebrata</taxon>
        <taxon>Euteleostomi</taxon>
        <taxon>Archelosauria</taxon>
        <taxon>Archosauria</taxon>
        <taxon>Dinosauria</taxon>
        <taxon>Saurischia</taxon>
        <taxon>Theropoda</taxon>
        <taxon>Coelurosauria</taxon>
        <taxon>Aves</taxon>
        <taxon>Neognathae</taxon>
        <taxon>Neoaves</taxon>
        <taxon>Telluraves</taxon>
        <taxon>Strigiformes</taxon>
        <taxon>Strigidae</taxon>
        <taxon>Athene</taxon>
    </lineage>
</organism>
<dbReference type="Ensembl" id="ENSACUT00000006101.1">
    <property type="protein sequence ID" value="ENSACUP00000005714.1"/>
    <property type="gene ID" value="ENSACUG00000003895.1"/>
</dbReference>
<evidence type="ECO:0000313" key="3">
    <source>
        <dbReference type="Proteomes" id="UP000472269"/>
    </source>
</evidence>
<evidence type="ECO:0000313" key="2">
    <source>
        <dbReference type="Ensembl" id="ENSACUP00000005714.1"/>
    </source>
</evidence>
<reference evidence="2" key="2">
    <citation type="submission" date="2025-09" db="UniProtKB">
        <authorList>
            <consortium name="Ensembl"/>
        </authorList>
    </citation>
    <scope>IDENTIFICATION</scope>
</reference>
<evidence type="ECO:0000256" key="1">
    <source>
        <dbReference type="SAM" id="MobiDB-lite"/>
    </source>
</evidence>